<feature type="compositionally biased region" description="Basic and acidic residues" evidence="2">
    <location>
        <begin position="221"/>
        <end position="233"/>
    </location>
</feature>
<comment type="caution">
    <text evidence="3">The sequence shown here is derived from an EMBL/GenBank/DDBJ whole genome shotgun (WGS) entry which is preliminary data.</text>
</comment>
<dbReference type="AlphaFoldDB" id="A0AAD6Z9E4"/>
<accession>A0AAD6Z9E4</accession>
<organism evidence="3 4">
    <name type="scientific">Mycena albidolilacea</name>
    <dbReference type="NCBI Taxonomy" id="1033008"/>
    <lineage>
        <taxon>Eukaryota</taxon>
        <taxon>Fungi</taxon>
        <taxon>Dikarya</taxon>
        <taxon>Basidiomycota</taxon>
        <taxon>Agaricomycotina</taxon>
        <taxon>Agaricomycetes</taxon>
        <taxon>Agaricomycetidae</taxon>
        <taxon>Agaricales</taxon>
        <taxon>Marasmiineae</taxon>
        <taxon>Mycenaceae</taxon>
        <taxon>Mycena</taxon>
    </lineage>
</organism>
<dbReference type="EMBL" id="JARIHO010000069">
    <property type="protein sequence ID" value="KAJ7312927.1"/>
    <property type="molecule type" value="Genomic_DNA"/>
</dbReference>
<evidence type="ECO:0000256" key="1">
    <source>
        <dbReference type="SAM" id="Coils"/>
    </source>
</evidence>
<feature type="region of interest" description="Disordered" evidence="2">
    <location>
        <begin position="110"/>
        <end position="274"/>
    </location>
</feature>
<feature type="compositionally biased region" description="Polar residues" evidence="2">
    <location>
        <begin position="253"/>
        <end position="262"/>
    </location>
</feature>
<sequence>MGELELAVTVIYEGAKARITTAEEANPVIREDLTALGIPHPKRSNVSVVYPGTVRFFWIALPHAVIRKNLITGIRPKHDQVEEHRAILDRLSIQSITLKESPAKPEAVQAAWRSNPDAGPYAIPMGSGSRPDWNQNRTSNAPSGFASSSSYDRDTFYNDSLPSRPKLASSSERNYNPGSIRIKAEPAPDTIPPAPPPHRTNHAREDEMQIDSPSPSWYEYAPRDPLTHQERHSPPQSGHGYASRVPLNRNRYHQQQSTSDSSFKPHESPEVQDLRRELQDVRRQLSAGIAQEREIIENLRDLGVEVDTDASEIDFMTKARIEQFETELQAERGKRRRLEDTIEDIRRERQEPFVVPALLDAFIEISKLTNGALEEG</sequence>
<feature type="compositionally biased region" description="Pro residues" evidence="2">
    <location>
        <begin position="189"/>
        <end position="198"/>
    </location>
</feature>
<feature type="coiled-coil region" evidence="1">
    <location>
        <begin position="321"/>
        <end position="348"/>
    </location>
</feature>
<feature type="compositionally biased region" description="Basic and acidic residues" evidence="2">
    <location>
        <begin position="263"/>
        <end position="274"/>
    </location>
</feature>
<protein>
    <submittedName>
        <fullName evidence="3">Uncharacterized protein</fullName>
    </submittedName>
</protein>
<evidence type="ECO:0000256" key="2">
    <source>
        <dbReference type="SAM" id="MobiDB-lite"/>
    </source>
</evidence>
<keyword evidence="4" id="KW-1185">Reference proteome</keyword>
<gene>
    <name evidence="3" type="ORF">DFH08DRAFT_896209</name>
</gene>
<feature type="compositionally biased region" description="Polar residues" evidence="2">
    <location>
        <begin position="168"/>
        <end position="177"/>
    </location>
</feature>
<proteinExistence type="predicted"/>
<evidence type="ECO:0000313" key="3">
    <source>
        <dbReference type="EMBL" id="KAJ7312927.1"/>
    </source>
</evidence>
<reference evidence="3" key="1">
    <citation type="submission" date="2023-03" db="EMBL/GenBank/DDBJ databases">
        <title>Massive genome expansion in bonnet fungi (Mycena s.s.) driven by repeated elements and novel gene families across ecological guilds.</title>
        <authorList>
            <consortium name="Lawrence Berkeley National Laboratory"/>
            <person name="Harder C.B."/>
            <person name="Miyauchi S."/>
            <person name="Viragh M."/>
            <person name="Kuo A."/>
            <person name="Thoen E."/>
            <person name="Andreopoulos B."/>
            <person name="Lu D."/>
            <person name="Skrede I."/>
            <person name="Drula E."/>
            <person name="Henrissat B."/>
            <person name="Morin E."/>
            <person name="Kohler A."/>
            <person name="Barry K."/>
            <person name="LaButti K."/>
            <person name="Morin E."/>
            <person name="Salamov A."/>
            <person name="Lipzen A."/>
            <person name="Mereny Z."/>
            <person name="Hegedus B."/>
            <person name="Baldrian P."/>
            <person name="Stursova M."/>
            <person name="Weitz H."/>
            <person name="Taylor A."/>
            <person name="Grigoriev I.V."/>
            <person name="Nagy L.G."/>
            <person name="Martin F."/>
            <person name="Kauserud H."/>
        </authorList>
    </citation>
    <scope>NUCLEOTIDE SEQUENCE</scope>
    <source>
        <strain evidence="3">CBHHK002</strain>
    </source>
</reference>
<feature type="compositionally biased region" description="Low complexity" evidence="2">
    <location>
        <begin position="139"/>
        <end position="150"/>
    </location>
</feature>
<name>A0AAD6Z9E4_9AGAR</name>
<keyword evidence="1" id="KW-0175">Coiled coil</keyword>
<evidence type="ECO:0000313" key="4">
    <source>
        <dbReference type="Proteomes" id="UP001218218"/>
    </source>
</evidence>
<dbReference type="Proteomes" id="UP001218218">
    <property type="component" value="Unassembled WGS sequence"/>
</dbReference>